<organism evidence="1 2">
    <name type="scientific">Pseudohalocynthiibacter aestuariivivens</name>
    <dbReference type="NCBI Taxonomy" id="1591409"/>
    <lineage>
        <taxon>Bacteria</taxon>
        <taxon>Pseudomonadati</taxon>
        <taxon>Pseudomonadota</taxon>
        <taxon>Alphaproteobacteria</taxon>
        <taxon>Rhodobacterales</taxon>
        <taxon>Paracoccaceae</taxon>
        <taxon>Pseudohalocynthiibacter</taxon>
    </lineage>
</organism>
<dbReference type="Proteomes" id="UP001589683">
    <property type="component" value="Unassembled WGS sequence"/>
</dbReference>
<name>A0ABV5JJR3_9RHOB</name>
<dbReference type="RefSeq" id="WP_281414302.1">
    <property type="nucleotide sequence ID" value="NZ_JAGFNU010000007.1"/>
</dbReference>
<keyword evidence="2" id="KW-1185">Reference proteome</keyword>
<reference evidence="1 2" key="1">
    <citation type="submission" date="2024-09" db="EMBL/GenBank/DDBJ databases">
        <authorList>
            <person name="Sun Q."/>
            <person name="Mori K."/>
        </authorList>
    </citation>
    <scope>NUCLEOTIDE SEQUENCE [LARGE SCALE GENOMIC DNA]</scope>
    <source>
        <strain evidence="1 2">CECT 8726</strain>
    </source>
</reference>
<gene>
    <name evidence="1" type="ORF">ACFFUT_18035</name>
</gene>
<evidence type="ECO:0000313" key="2">
    <source>
        <dbReference type="Proteomes" id="UP001589683"/>
    </source>
</evidence>
<protein>
    <submittedName>
        <fullName evidence="1">Uncharacterized protein</fullName>
    </submittedName>
</protein>
<comment type="caution">
    <text evidence="1">The sequence shown here is derived from an EMBL/GenBank/DDBJ whole genome shotgun (WGS) entry which is preliminary data.</text>
</comment>
<dbReference type="EMBL" id="JBHMEA010000051">
    <property type="protein sequence ID" value="MFB9233696.1"/>
    <property type="molecule type" value="Genomic_DNA"/>
</dbReference>
<proteinExistence type="predicted"/>
<sequence>MKTKTYVQRKAPKYGTGFESAHTPVEPKVFSNWYDATNRLGSR</sequence>
<evidence type="ECO:0000313" key="1">
    <source>
        <dbReference type="EMBL" id="MFB9233696.1"/>
    </source>
</evidence>
<accession>A0ABV5JJR3</accession>